<evidence type="ECO:0000256" key="5">
    <source>
        <dbReference type="ARBA" id="ARBA00022989"/>
    </source>
</evidence>
<dbReference type="SUPFAM" id="SSF103481">
    <property type="entry name" value="Multidrug resistance efflux transporter EmrE"/>
    <property type="match status" value="2"/>
</dbReference>
<sequence>MMQGNRILSLWYALLAIAFWGVSFVSVKWLVDYLAPGALVSMRFMIAAIFLGCLLIILKGSFYIKKEHFAHVFILSVLGVFIHQMVQASAMLTLDASAAGWMISFTPVFTSLLSFLFLSEKLSLLKIVGMIIAITGVLAISAENSGGTLQFSPGLGYFLLLFSTFNWAVYSILSKKFALPYSSLAVTFWTSLIGCLATLPFLLRNRGYELLYTLPLDGWLHLLFLGIFVSALGYWYWGKALEVLEATQVSVMMYLEPLFTLLAAILILGEKIPLYSSIGGALIILGVSAVNKPVLDFLVKKLFKYPVK</sequence>
<evidence type="ECO:0000313" key="9">
    <source>
        <dbReference type="EMBL" id="TYS47774.1"/>
    </source>
</evidence>
<evidence type="ECO:0000256" key="1">
    <source>
        <dbReference type="ARBA" id="ARBA00004651"/>
    </source>
</evidence>
<evidence type="ECO:0000256" key="2">
    <source>
        <dbReference type="ARBA" id="ARBA00007362"/>
    </source>
</evidence>
<evidence type="ECO:0000256" key="7">
    <source>
        <dbReference type="SAM" id="Phobius"/>
    </source>
</evidence>
<proteinExistence type="inferred from homology"/>
<dbReference type="AlphaFoldDB" id="A0A5D4RCT0"/>
<dbReference type="EMBL" id="VTER01000006">
    <property type="protein sequence ID" value="TYS47774.1"/>
    <property type="molecule type" value="Genomic_DNA"/>
</dbReference>
<feature type="transmembrane region" description="Helical" evidence="7">
    <location>
        <begin position="218"/>
        <end position="237"/>
    </location>
</feature>
<evidence type="ECO:0000256" key="3">
    <source>
        <dbReference type="ARBA" id="ARBA00022475"/>
    </source>
</evidence>
<keyword evidence="3" id="KW-1003">Cell membrane</keyword>
<reference evidence="9 10" key="1">
    <citation type="submission" date="2019-08" db="EMBL/GenBank/DDBJ databases">
        <title>Bacillus genomes from the desert of Cuatro Cienegas, Coahuila.</title>
        <authorList>
            <person name="Olmedo-Alvarez G."/>
        </authorList>
    </citation>
    <scope>NUCLEOTIDE SEQUENCE [LARGE SCALE GENOMIC DNA]</scope>
    <source>
        <strain evidence="9 10">CH446_14T</strain>
    </source>
</reference>
<feature type="transmembrane region" description="Helical" evidence="7">
    <location>
        <begin position="7"/>
        <end position="27"/>
    </location>
</feature>
<dbReference type="InterPro" id="IPR000620">
    <property type="entry name" value="EamA_dom"/>
</dbReference>
<evidence type="ECO:0000256" key="4">
    <source>
        <dbReference type="ARBA" id="ARBA00022692"/>
    </source>
</evidence>
<dbReference type="PANTHER" id="PTHR32322:SF18">
    <property type="entry name" value="S-ADENOSYLMETHIONINE_S-ADENOSYLHOMOCYSTEINE TRANSPORTER"/>
    <property type="match status" value="1"/>
</dbReference>
<protein>
    <submittedName>
        <fullName evidence="9">DMT family transporter</fullName>
    </submittedName>
</protein>
<feature type="transmembrane region" description="Helical" evidence="7">
    <location>
        <begin position="274"/>
        <end position="295"/>
    </location>
</feature>
<evidence type="ECO:0000313" key="10">
    <source>
        <dbReference type="Proteomes" id="UP000322139"/>
    </source>
</evidence>
<keyword evidence="5 7" id="KW-1133">Transmembrane helix</keyword>
<feature type="transmembrane region" description="Helical" evidence="7">
    <location>
        <begin position="33"/>
        <end position="57"/>
    </location>
</feature>
<feature type="transmembrane region" description="Helical" evidence="7">
    <location>
        <begin position="249"/>
        <end position="268"/>
    </location>
</feature>
<comment type="caution">
    <text evidence="9">The sequence shown here is derived from an EMBL/GenBank/DDBJ whole genome shotgun (WGS) entry which is preliminary data.</text>
</comment>
<feature type="domain" description="EamA" evidence="8">
    <location>
        <begin position="155"/>
        <end position="290"/>
    </location>
</feature>
<feature type="transmembrane region" description="Helical" evidence="7">
    <location>
        <begin position="124"/>
        <end position="142"/>
    </location>
</feature>
<feature type="transmembrane region" description="Helical" evidence="7">
    <location>
        <begin position="98"/>
        <end position="117"/>
    </location>
</feature>
<dbReference type="GO" id="GO:0005886">
    <property type="term" value="C:plasma membrane"/>
    <property type="evidence" value="ECO:0007669"/>
    <property type="project" value="UniProtKB-SubCell"/>
</dbReference>
<organism evidence="9 10">
    <name type="scientific">Bacillus infantis</name>
    <dbReference type="NCBI Taxonomy" id="324767"/>
    <lineage>
        <taxon>Bacteria</taxon>
        <taxon>Bacillati</taxon>
        <taxon>Bacillota</taxon>
        <taxon>Bacilli</taxon>
        <taxon>Bacillales</taxon>
        <taxon>Bacillaceae</taxon>
        <taxon>Bacillus</taxon>
    </lineage>
</organism>
<evidence type="ECO:0000256" key="6">
    <source>
        <dbReference type="ARBA" id="ARBA00023136"/>
    </source>
</evidence>
<dbReference type="InterPro" id="IPR037185">
    <property type="entry name" value="EmrE-like"/>
</dbReference>
<dbReference type="RefSeq" id="WP_148975102.1">
    <property type="nucleotide sequence ID" value="NZ_VTER01000006.1"/>
</dbReference>
<keyword evidence="6 7" id="KW-0472">Membrane</keyword>
<comment type="similarity">
    <text evidence="2">Belongs to the EamA transporter family.</text>
</comment>
<keyword evidence="4 7" id="KW-0812">Transmembrane</keyword>
<evidence type="ECO:0000259" key="8">
    <source>
        <dbReference type="Pfam" id="PF00892"/>
    </source>
</evidence>
<dbReference type="PANTHER" id="PTHR32322">
    <property type="entry name" value="INNER MEMBRANE TRANSPORTER"/>
    <property type="match status" value="1"/>
</dbReference>
<feature type="domain" description="EamA" evidence="8">
    <location>
        <begin position="10"/>
        <end position="141"/>
    </location>
</feature>
<dbReference type="Pfam" id="PF00892">
    <property type="entry name" value="EamA"/>
    <property type="match status" value="2"/>
</dbReference>
<comment type="subcellular location">
    <subcellularLocation>
        <location evidence="1">Cell membrane</location>
        <topology evidence="1">Multi-pass membrane protein</topology>
    </subcellularLocation>
</comment>
<feature type="transmembrane region" description="Helical" evidence="7">
    <location>
        <begin position="69"/>
        <end position="86"/>
    </location>
</feature>
<feature type="transmembrane region" description="Helical" evidence="7">
    <location>
        <begin position="154"/>
        <end position="173"/>
    </location>
</feature>
<gene>
    <name evidence="9" type="ORF">FZD51_12625</name>
</gene>
<dbReference type="Gene3D" id="1.10.3730.20">
    <property type="match status" value="1"/>
</dbReference>
<name>A0A5D4RCT0_9BACI</name>
<dbReference type="InterPro" id="IPR050638">
    <property type="entry name" value="AA-Vitamin_Transporters"/>
</dbReference>
<feature type="transmembrane region" description="Helical" evidence="7">
    <location>
        <begin position="185"/>
        <end position="203"/>
    </location>
</feature>
<accession>A0A5D4RCT0</accession>
<dbReference type="Proteomes" id="UP000322139">
    <property type="component" value="Unassembled WGS sequence"/>
</dbReference>